<dbReference type="Gene3D" id="2.60.40.1590">
    <property type="entry name" value="Peptidoglycan hydrolase domains"/>
    <property type="match status" value="1"/>
</dbReference>
<dbReference type="RefSeq" id="WP_262400631.1">
    <property type="nucleotide sequence ID" value="NZ_JACRTB010000023.1"/>
</dbReference>
<keyword evidence="1" id="KW-0732">Signal</keyword>
<feature type="region of interest" description="Disordered" evidence="2">
    <location>
        <begin position="37"/>
        <end position="72"/>
    </location>
</feature>
<protein>
    <submittedName>
        <fullName evidence="4">M23 family metallopeptidase</fullName>
    </submittedName>
</protein>
<comment type="caution">
    <text evidence="4">The sequence shown here is derived from an EMBL/GenBank/DDBJ whole genome shotgun (WGS) entry which is preliminary data.</text>
</comment>
<dbReference type="Gene3D" id="2.70.70.10">
    <property type="entry name" value="Glucose Permease (Domain IIA)"/>
    <property type="match status" value="1"/>
</dbReference>
<dbReference type="InterPro" id="IPR016047">
    <property type="entry name" value="M23ase_b-sheet_dom"/>
</dbReference>
<proteinExistence type="predicted"/>
<evidence type="ECO:0000313" key="5">
    <source>
        <dbReference type="Proteomes" id="UP000658131"/>
    </source>
</evidence>
<dbReference type="InterPro" id="IPR050570">
    <property type="entry name" value="Cell_wall_metabolism_enzyme"/>
</dbReference>
<dbReference type="CDD" id="cd12797">
    <property type="entry name" value="M23_peptidase"/>
    <property type="match status" value="1"/>
</dbReference>
<name>A0ABR7NL99_9FIRM</name>
<organism evidence="4 5">
    <name type="scientific">Yanshouia hominis</name>
    <dbReference type="NCBI Taxonomy" id="2763673"/>
    <lineage>
        <taxon>Bacteria</taxon>
        <taxon>Bacillati</taxon>
        <taxon>Bacillota</taxon>
        <taxon>Clostridia</taxon>
        <taxon>Eubacteriales</taxon>
        <taxon>Oscillospiraceae</taxon>
        <taxon>Yanshouia</taxon>
    </lineage>
</organism>
<dbReference type="PANTHER" id="PTHR21666">
    <property type="entry name" value="PEPTIDASE-RELATED"/>
    <property type="match status" value="1"/>
</dbReference>
<dbReference type="PANTHER" id="PTHR21666:SF289">
    <property type="entry name" value="L-ALA--D-GLU ENDOPEPTIDASE"/>
    <property type="match status" value="1"/>
</dbReference>
<evidence type="ECO:0000259" key="3">
    <source>
        <dbReference type="Pfam" id="PF01551"/>
    </source>
</evidence>
<feature type="domain" description="M23ase beta-sheet core" evidence="3">
    <location>
        <begin position="234"/>
        <end position="328"/>
    </location>
</feature>
<keyword evidence="5" id="KW-1185">Reference proteome</keyword>
<dbReference type="Pfam" id="PF01551">
    <property type="entry name" value="Peptidase_M23"/>
    <property type="match status" value="1"/>
</dbReference>
<evidence type="ECO:0000256" key="1">
    <source>
        <dbReference type="ARBA" id="ARBA00022729"/>
    </source>
</evidence>
<accession>A0ABR7NL99</accession>
<dbReference type="EMBL" id="JACRTB010000023">
    <property type="protein sequence ID" value="MBC8577164.1"/>
    <property type="molecule type" value="Genomic_DNA"/>
</dbReference>
<dbReference type="Proteomes" id="UP000658131">
    <property type="component" value="Unassembled WGS sequence"/>
</dbReference>
<sequence>MKIRWLLSAVAAFSLLAYLGIWGYSLMFDNDKAGDPLMEPSAESIPEPEPAPLPPPGMRAVPPDSEPVSDSDEDMVRRLGFELSGTTVDPGGFLVLSAYGIEAPEIITVSNPFGVKLHFYQVEDHLSALLPVKFTFDPGRYLLSVEGGGYQESFTITVRDRDFPTQELTVEQSTVDSTIHNESANTEYFSRVQPVKFEAVDRPLWSDAFLLPVDGSLTSAFGFQRIVNGVPGERHGGIDLAAETGTPVLAANSGKVLFADFVALTGNTVCIEHGLGLKSWYYHMDSLNVTEGETVGRGQQIGSVGSTGFSTGPHLHFAISVWNIYVDPQLLLNAELKV</sequence>
<feature type="compositionally biased region" description="Pro residues" evidence="2">
    <location>
        <begin position="47"/>
        <end position="57"/>
    </location>
</feature>
<evidence type="ECO:0000313" key="4">
    <source>
        <dbReference type="EMBL" id="MBC8577164.1"/>
    </source>
</evidence>
<dbReference type="SUPFAM" id="SSF51261">
    <property type="entry name" value="Duplicated hybrid motif"/>
    <property type="match status" value="1"/>
</dbReference>
<evidence type="ECO:0000256" key="2">
    <source>
        <dbReference type="SAM" id="MobiDB-lite"/>
    </source>
</evidence>
<reference evidence="4 5" key="1">
    <citation type="submission" date="2020-08" db="EMBL/GenBank/DDBJ databases">
        <title>Genome public.</title>
        <authorList>
            <person name="Liu C."/>
            <person name="Sun Q."/>
        </authorList>
    </citation>
    <scope>NUCLEOTIDE SEQUENCE [LARGE SCALE GENOMIC DNA]</scope>
    <source>
        <strain evidence="4 5">BX1</strain>
    </source>
</reference>
<dbReference type="InterPro" id="IPR011055">
    <property type="entry name" value="Dup_hybrid_motif"/>
</dbReference>
<gene>
    <name evidence="4" type="ORF">H8717_12195</name>
</gene>